<gene>
    <name evidence="1" type="ORF">H4N64_38640</name>
</gene>
<proteinExistence type="predicted"/>
<comment type="caution">
    <text evidence="1">The sequence shown here is derived from an EMBL/GenBank/DDBJ whole genome shotgun (WGS) entry which is preliminary data.</text>
</comment>
<organism evidence="1 2">
    <name type="scientific">Streptomyces cupreus</name>
    <dbReference type="NCBI Taxonomy" id="2759956"/>
    <lineage>
        <taxon>Bacteria</taxon>
        <taxon>Bacillati</taxon>
        <taxon>Actinomycetota</taxon>
        <taxon>Actinomycetes</taxon>
        <taxon>Kitasatosporales</taxon>
        <taxon>Streptomycetaceae</taxon>
        <taxon>Streptomyces</taxon>
    </lineage>
</organism>
<sequence>MKRQPYETSRHGHQVGTESQFVAASTSDLRPPLAAAATAPPWLRDIVAAHFGEAALWQADDLLRAFLSPGAPGELDTDQLLNAVYLRLGGVDLDAKGLVDSVFHRLGNELRAGMPTVRQTLGSSAAVPAAT</sequence>
<evidence type="ECO:0000313" key="1">
    <source>
        <dbReference type="EMBL" id="MBC2907335.1"/>
    </source>
</evidence>
<accession>A0A7X1JB16</accession>
<protein>
    <submittedName>
        <fullName evidence="1">Uncharacterized protein</fullName>
    </submittedName>
</protein>
<name>A0A7X1JB16_9ACTN</name>
<dbReference type="AlphaFoldDB" id="A0A7X1JB16"/>
<reference evidence="1 2" key="1">
    <citation type="submission" date="2020-08" db="EMBL/GenBank/DDBJ databases">
        <title>Streptomyces sp. PSKA01 genome sequencing and assembly.</title>
        <authorList>
            <person name="Mandal S."/>
            <person name="Maiti P.K."/>
            <person name="Das P."/>
        </authorList>
    </citation>
    <scope>NUCLEOTIDE SEQUENCE [LARGE SCALE GENOMIC DNA]</scope>
    <source>
        <strain evidence="1 2">PSKA01</strain>
    </source>
</reference>
<keyword evidence="2" id="KW-1185">Reference proteome</keyword>
<evidence type="ECO:0000313" key="2">
    <source>
        <dbReference type="Proteomes" id="UP000584670"/>
    </source>
</evidence>
<dbReference type="Proteomes" id="UP000584670">
    <property type="component" value="Unassembled WGS sequence"/>
</dbReference>
<dbReference type="EMBL" id="JACMSF010000074">
    <property type="protein sequence ID" value="MBC2907335.1"/>
    <property type="molecule type" value="Genomic_DNA"/>
</dbReference>